<accession>A0A314YP77</accession>
<reference evidence="2 3" key="1">
    <citation type="submission" date="2018-02" db="EMBL/GenBank/DDBJ databases">
        <title>Draft genome of wild Prunus yedoensis var. nudiflora.</title>
        <authorList>
            <person name="Baek S."/>
            <person name="Kim J.-H."/>
            <person name="Choi K."/>
            <person name="Kim G.-B."/>
            <person name="Cho A."/>
            <person name="Jang H."/>
            <person name="Shin C.-H."/>
            <person name="Yu H.-J."/>
            <person name="Mun J.-H."/>
        </authorList>
    </citation>
    <scope>NUCLEOTIDE SEQUENCE [LARGE SCALE GENOMIC DNA]</scope>
    <source>
        <strain evidence="3">cv. Jeju island</strain>
        <tissue evidence="2">Leaf</tissue>
    </source>
</reference>
<feature type="compositionally biased region" description="Polar residues" evidence="1">
    <location>
        <begin position="12"/>
        <end position="25"/>
    </location>
</feature>
<name>A0A314YP77_PRUYE</name>
<feature type="region of interest" description="Disordered" evidence="1">
    <location>
        <begin position="1"/>
        <end position="55"/>
    </location>
</feature>
<dbReference type="Proteomes" id="UP000250321">
    <property type="component" value="Unassembled WGS sequence"/>
</dbReference>
<dbReference type="AlphaFoldDB" id="A0A314YP77"/>
<comment type="caution">
    <text evidence="2">The sequence shown here is derived from an EMBL/GenBank/DDBJ whole genome shotgun (WGS) entry which is preliminary data.</text>
</comment>
<evidence type="ECO:0000256" key="1">
    <source>
        <dbReference type="SAM" id="MobiDB-lite"/>
    </source>
</evidence>
<dbReference type="EMBL" id="PJQY01000697">
    <property type="protein sequence ID" value="PQQ08583.1"/>
    <property type="molecule type" value="Genomic_DNA"/>
</dbReference>
<keyword evidence="3" id="KW-1185">Reference proteome</keyword>
<proteinExistence type="predicted"/>
<protein>
    <submittedName>
        <fullName evidence="2">Uncharacterized protein</fullName>
    </submittedName>
</protein>
<sequence>MENASDCRPPSRSASNIAKSLSRDSSPVDVRGLSSARAPRSNQGPSGSRRDISPRISALISKRSSALMRANSQTS</sequence>
<evidence type="ECO:0000313" key="3">
    <source>
        <dbReference type="Proteomes" id="UP000250321"/>
    </source>
</evidence>
<organism evidence="2 3">
    <name type="scientific">Prunus yedoensis var. nudiflora</name>
    <dbReference type="NCBI Taxonomy" id="2094558"/>
    <lineage>
        <taxon>Eukaryota</taxon>
        <taxon>Viridiplantae</taxon>
        <taxon>Streptophyta</taxon>
        <taxon>Embryophyta</taxon>
        <taxon>Tracheophyta</taxon>
        <taxon>Spermatophyta</taxon>
        <taxon>Magnoliopsida</taxon>
        <taxon>eudicotyledons</taxon>
        <taxon>Gunneridae</taxon>
        <taxon>Pentapetalae</taxon>
        <taxon>rosids</taxon>
        <taxon>fabids</taxon>
        <taxon>Rosales</taxon>
        <taxon>Rosaceae</taxon>
        <taxon>Amygdaloideae</taxon>
        <taxon>Amygdaleae</taxon>
        <taxon>Prunus</taxon>
    </lineage>
</organism>
<evidence type="ECO:0000313" key="2">
    <source>
        <dbReference type="EMBL" id="PQQ08583.1"/>
    </source>
</evidence>
<gene>
    <name evidence="2" type="ORF">Pyn_10772</name>
</gene>